<evidence type="ECO:0000256" key="2">
    <source>
        <dbReference type="ARBA" id="ARBA00022553"/>
    </source>
</evidence>
<keyword evidence="2" id="KW-0597">Phosphoprotein</keyword>
<dbReference type="PANTHER" id="PTHR33495:SF9">
    <property type="entry name" value="ANTI-SIGMA-B FACTOR ANTAGONIST"/>
    <property type="match status" value="1"/>
</dbReference>
<dbReference type="PROSITE" id="PS50801">
    <property type="entry name" value="STAS"/>
    <property type="match status" value="1"/>
</dbReference>
<evidence type="ECO:0000256" key="1">
    <source>
        <dbReference type="ARBA" id="ARBA00009013"/>
    </source>
</evidence>
<dbReference type="GO" id="GO:0043856">
    <property type="term" value="F:anti-sigma factor antagonist activity"/>
    <property type="evidence" value="ECO:0007669"/>
    <property type="project" value="InterPro"/>
</dbReference>
<dbReference type="AlphaFoldDB" id="W4QAA8"/>
<keyword evidence="7" id="KW-1185">Reference proteome</keyword>
<dbReference type="Gene3D" id="3.30.750.24">
    <property type="entry name" value="STAS domain"/>
    <property type="match status" value="1"/>
</dbReference>
<dbReference type="PANTHER" id="PTHR33495">
    <property type="entry name" value="ANTI-SIGMA FACTOR ANTAGONIST TM_1081-RELATED-RELATED"/>
    <property type="match status" value="1"/>
</dbReference>
<evidence type="ECO:0000259" key="5">
    <source>
        <dbReference type="PROSITE" id="PS50801"/>
    </source>
</evidence>
<dbReference type="NCBIfam" id="TIGR00377">
    <property type="entry name" value="ant_ant_sig"/>
    <property type="match status" value="1"/>
</dbReference>
<dbReference type="SUPFAM" id="SSF52091">
    <property type="entry name" value="SpoIIaa-like"/>
    <property type="match status" value="1"/>
</dbReference>
<comment type="similarity">
    <text evidence="1 4">Belongs to the anti-sigma-factor antagonist family.</text>
</comment>
<evidence type="ECO:0000313" key="6">
    <source>
        <dbReference type="EMBL" id="GAE28902.1"/>
    </source>
</evidence>
<dbReference type="InterPro" id="IPR002645">
    <property type="entry name" value="STAS_dom"/>
</dbReference>
<accession>W4QAA8</accession>
<dbReference type="EMBL" id="BAUU01000001">
    <property type="protein sequence ID" value="GAE28902.1"/>
    <property type="molecule type" value="Genomic_DNA"/>
</dbReference>
<evidence type="ECO:0000313" key="7">
    <source>
        <dbReference type="Proteomes" id="UP000018895"/>
    </source>
</evidence>
<dbReference type="OrthoDB" id="9793697at2"/>
<dbReference type="CDD" id="cd07043">
    <property type="entry name" value="STAS_anti-anti-sigma_factors"/>
    <property type="match status" value="1"/>
</dbReference>
<evidence type="ECO:0000256" key="4">
    <source>
        <dbReference type="RuleBase" id="RU003749"/>
    </source>
</evidence>
<dbReference type="STRING" id="1236971.JCM9152_239"/>
<evidence type="ECO:0000256" key="3">
    <source>
        <dbReference type="ARBA" id="ARBA00024670"/>
    </source>
</evidence>
<comment type="caution">
    <text evidence="6">The sequence shown here is derived from an EMBL/GenBank/DDBJ whole genome shotgun (WGS) entry which is preliminary data.</text>
</comment>
<dbReference type="InterPro" id="IPR003658">
    <property type="entry name" value="Anti-sigma_ant"/>
</dbReference>
<dbReference type="InterPro" id="IPR036513">
    <property type="entry name" value="STAS_dom_sf"/>
</dbReference>
<dbReference type="Proteomes" id="UP000018895">
    <property type="component" value="Unassembled WGS sequence"/>
</dbReference>
<sequence>MNLSVRFEKKENEHNVFLTGEIDAYTAPKLKESLAPLAQYHDQDIIIDLSDVEYIDSTGLGIFIGVFKAMHNHNGHLKLVGLSERIHRLFSITGLDEVMTIEKKERV</sequence>
<gene>
    <name evidence="6" type="ORF">JCM9152_239</name>
</gene>
<feature type="domain" description="STAS" evidence="5">
    <location>
        <begin position="3"/>
        <end position="107"/>
    </location>
</feature>
<dbReference type="Pfam" id="PF01740">
    <property type="entry name" value="STAS"/>
    <property type="match status" value="1"/>
</dbReference>
<proteinExistence type="inferred from homology"/>
<dbReference type="RefSeq" id="WP_035339904.1">
    <property type="nucleotide sequence ID" value="NZ_BAUU01000001.1"/>
</dbReference>
<name>W4QAA8_9BACI</name>
<organism evidence="6 7">
    <name type="scientific">Halalkalibacter hemicellulosilyticusJCM 9152</name>
    <dbReference type="NCBI Taxonomy" id="1236971"/>
    <lineage>
        <taxon>Bacteria</taxon>
        <taxon>Bacillati</taxon>
        <taxon>Bacillota</taxon>
        <taxon>Bacilli</taxon>
        <taxon>Bacillales</taxon>
        <taxon>Bacillaceae</taxon>
        <taxon>Halalkalibacter</taxon>
    </lineage>
</organism>
<comment type="function">
    <text evidence="3">Positive regulator of sigma-B activity. Non-phosphorylated RsbV binds to RsbW, preventing its association with sigma-B. When phosphorylated, releases RsbW, which is then free to complex with and inactivate sigma-B.</text>
</comment>
<protein>
    <recommendedName>
        <fullName evidence="4">Anti-sigma factor antagonist</fullName>
    </recommendedName>
</protein>
<reference evidence="6" key="1">
    <citation type="journal article" date="2014" name="Genome Announc.">
        <title>Draft Genome Sequences of Three Alkaliphilic Bacillus Strains, Bacillus wakoensis JCM 9140T, Bacillus akibai JCM 9157T, and Bacillus hemicellulosilyticus JCM 9152T.</title>
        <authorList>
            <person name="Yuki M."/>
            <person name="Oshima K."/>
            <person name="Suda W."/>
            <person name="Oshida Y."/>
            <person name="Kitamura K."/>
            <person name="Iida T."/>
            <person name="Hattori M."/>
            <person name="Ohkuma M."/>
        </authorList>
    </citation>
    <scope>NUCLEOTIDE SEQUENCE [LARGE SCALE GENOMIC DNA]</scope>
    <source>
        <strain evidence="6">JCM 9152</strain>
    </source>
</reference>